<dbReference type="Proteomes" id="UP001348265">
    <property type="component" value="Unassembled WGS sequence"/>
</dbReference>
<name>A0ABU7WNJ3_9ACTN</name>
<dbReference type="InterPro" id="IPR007278">
    <property type="entry name" value="DUF397"/>
</dbReference>
<proteinExistence type="predicted"/>
<dbReference type="Pfam" id="PF04149">
    <property type="entry name" value="DUF397"/>
    <property type="match status" value="1"/>
</dbReference>
<dbReference type="EMBL" id="JAVFKM010000003">
    <property type="protein sequence ID" value="MEF3113095.1"/>
    <property type="molecule type" value="Genomic_DNA"/>
</dbReference>
<evidence type="ECO:0000313" key="2">
    <source>
        <dbReference type="EMBL" id="MEF3113095.1"/>
    </source>
</evidence>
<evidence type="ECO:0000313" key="3">
    <source>
        <dbReference type="Proteomes" id="UP001348265"/>
    </source>
</evidence>
<evidence type="ECO:0000259" key="1">
    <source>
        <dbReference type="Pfam" id="PF04149"/>
    </source>
</evidence>
<reference evidence="2 3" key="1">
    <citation type="submission" date="2023-08" db="EMBL/GenBank/DDBJ databases">
        <authorList>
            <person name="Sharma P."/>
            <person name="Verma V."/>
            <person name="Mohan M.K."/>
            <person name="Dubey A.K."/>
        </authorList>
    </citation>
    <scope>NUCLEOTIDE SEQUENCE [LARGE SCALE GENOMIC DNA]</scope>
    <source>
        <strain evidence="2 3">ADP4</strain>
    </source>
</reference>
<organism evidence="2 3">
    <name type="scientific">Streptomyces chrestomyceticus</name>
    <dbReference type="NCBI Taxonomy" id="68185"/>
    <lineage>
        <taxon>Bacteria</taxon>
        <taxon>Bacillati</taxon>
        <taxon>Actinomycetota</taxon>
        <taxon>Actinomycetes</taxon>
        <taxon>Kitasatosporales</taxon>
        <taxon>Streptomycetaceae</taxon>
        <taxon>Streptomyces</taxon>
    </lineage>
</organism>
<protein>
    <submittedName>
        <fullName evidence="2">DUF397 domain-containing protein</fullName>
    </submittedName>
</protein>
<dbReference type="RefSeq" id="WP_331785840.1">
    <property type="nucleotide sequence ID" value="NZ_JAVFKM010000003.1"/>
</dbReference>
<accession>A0ABU7WNJ3</accession>
<keyword evidence="3" id="KW-1185">Reference proteome</keyword>
<comment type="caution">
    <text evidence="2">The sequence shown here is derived from an EMBL/GenBank/DDBJ whole genome shotgun (WGS) entry which is preliminary data.</text>
</comment>
<sequence length="69" mass="7241">MTPVNTPWRKSTYSGGQDECLEVAAGLPAGSPVPVRDSTRPDGPHLLIPGPLWAAFVGALKRHAIDPPA</sequence>
<gene>
    <name evidence="2" type="ORF">RB636_07745</name>
</gene>
<feature type="domain" description="DUF397" evidence="1">
    <location>
        <begin position="7"/>
        <end position="61"/>
    </location>
</feature>